<dbReference type="GO" id="GO:0004497">
    <property type="term" value="F:monooxygenase activity"/>
    <property type="evidence" value="ECO:0007669"/>
    <property type="project" value="UniProtKB-KW"/>
</dbReference>
<dbReference type="SUPFAM" id="SSF51905">
    <property type="entry name" value="FAD/NAD(P)-binding domain"/>
    <property type="match status" value="1"/>
</dbReference>
<evidence type="ECO:0000256" key="1">
    <source>
        <dbReference type="ARBA" id="ARBA00023002"/>
    </source>
</evidence>
<keyword evidence="1" id="KW-0560">Oxidoreductase</keyword>
<feature type="domain" description="FAD-binding" evidence="3">
    <location>
        <begin position="247"/>
        <end position="314"/>
    </location>
</feature>
<dbReference type="Gene3D" id="3.50.50.60">
    <property type="entry name" value="FAD/NAD(P)-binding domain"/>
    <property type="match status" value="1"/>
</dbReference>
<evidence type="ECO:0000259" key="3">
    <source>
        <dbReference type="Pfam" id="PF01494"/>
    </source>
</evidence>
<dbReference type="GO" id="GO:0071949">
    <property type="term" value="F:FAD binding"/>
    <property type="evidence" value="ECO:0007669"/>
    <property type="project" value="InterPro"/>
</dbReference>
<dbReference type="InterPro" id="IPR002938">
    <property type="entry name" value="FAD-bd"/>
</dbReference>
<dbReference type="RefSeq" id="WP_347167373.1">
    <property type="nucleotide sequence ID" value="NZ_JBDNCH010000002.1"/>
</dbReference>
<protein>
    <submittedName>
        <fullName evidence="4">FAD-dependent monooxygenase</fullName>
    </submittedName>
</protein>
<dbReference type="PANTHER" id="PTHR13789:SF309">
    <property type="entry name" value="PUTATIVE (AFU_ORTHOLOGUE AFUA_6G14510)-RELATED"/>
    <property type="match status" value="1"/>
</dbReference>
<comment type="caution">
    <text evidence="4">The sequence shown here is derived from an EMBL/GenBank/DDBJ whole genome shotgun (WGS) entry which is preliminary data.</text>
</comment>
<dbReference type="PANTHER" id="PTHR13789">
    <property type="entry name" value="MONOOXYGENASE"/>
    <property type="match status" value="1"/>
</dbReference>
<dbReference type="PRINTS" id="PR00420">
    <property type="entry name" value="RNGMNOXGNASE"/>
</dbReference>
<dbReference type="InterPro" id="IPR036188">
    <property type="entry name" value="FAD/NAD-bd_sf"/>
</dbReference>
<sequence>MRICLLECNDRPGTGGTGLTLWPNALRQLERLGLQEEIVAHARPLLKGEVFDQSGKPLAEVDLSSIEARTGHPLICLREADLCRVLLDALGEVEVCAGITCFSYENHPDRVVAQTSRGVVEGDMLVAADGMRSRLRGQMLETDPLQYLGWMTWRGVARLPGGSFPEGLYREFFGRGSRFGIFAIGSDLVYWSGSRNGPAEAGGPVGPAHRAEALCAFAGWPDPVRSVIETTRAEDLVRSGVYDTQPLARWSDGRSVLLGDAAHPMTPDLGQGACQAIEDALCLAECVVAAATVPQALRAYERQGQERTASLVARSRRMGRMRQWQHPVMARFRNGLMRSIPPSVLLKLFNTR</sequence>
<proteinExistence type="predicted"/>
<keyword evidence="2 4" id="KW-0503">Monooxygenase</keyword>
<gene>
    <name evidence="4" type="ORF">ABFB10_16765</name>
</gene>
<accession>A0AAW9SC48</accession>
<evidence type="ECO:0000313" key="4">
    <source>
        <dbReference type="EMBL" id="MEN9062396.1"/>
    </source>
</evidence>
<dbReference type="AlphaFoldDB" id="A0AAW9SC48"/>
<dbReference type="EMBL" id="JBDNCH010000002">
    <property type="protein sequence ID" value="MEN9062396.1"/>
    <property type="molecule type" value="Genomic_DNA"/>
</dbReference>
<evidence type="ECO:0000256" key="2">
    <source>
        <dbReference type="ARBA" id="ARBA00023033"/>
    </source>
</evidence>
<dbReference type="Pfam" id="PF01494">
    <property type="entry name" value="FAD_binding_3"/>
    <property type="match status" value="1"/>
</dbReference>
<dbReference type="InterPro" id="IPR050493">
    <property type="entry name" value="FAD-dep_Monooxygenase_BioMet"/>
</dbReference>
<name>A0AAW9SC48_9RHOB</name>
<dbReference type="Proteomes" id="UP001428774">
    <property type="component" value="Unassembled WGS sequence"/>
</dbReference>
<reference evidence="4 5" key="1">
    <citation type="submission" date="2024-05" db="EMBL/GenBank/DDBJ databases">
        <title>Genome sequence of Ponticoccus litoralis KCCM 90028.</title>
        <authorList>
            <person name="Kim J.M."/>
            <person name="Lee J.K."/>
            <person name="Choi B.J."/>
            <person name="Bayburt H."/>
            <person name="Baek J.H."/>
            <person name="Jeon C.O."/>
        </authorList>
    </citation>
    <scope>NUCLEOTIDE SEQUENCE [LARGE SCALE GENOMIC DNA]</scope>
    <source>
        <strain evidence="4 5">KCCM 90028</strain>
    </source>
</reference>
<evidence type="ECO:0000313" key="5">
    <source>
        <dbReference type="Proteomes" id="UP001428774"/>
    </source>
</evidence>
<keyword evidence="5" id="KW-1185">Reference proteome</keyword>
<organism evidence="4 5">
    <name type="scientific">Ponticoccus litoralis</name>
    <dbReference type="NCBI Taxonomy" id="422297"/>
    <lineage>
        <taxon>Bacteria</taxon>
        <taxon>Pseudomonadati</taxon>
        <taxon>Pseudomonadota</taxon>
        <taxon>Alphaproteobacteria</taxon>
        <taxon>Rhodobacterales</taxon>
        <taxon>Roseobacteraceae</taxon>
        <taxon>Ponticoccus</taxon>
    </lineage>
</organism>